<dbReference type="PANTHER" id="PTHR30349">
    <property type="entry name" value="PHAGE INTEGRASE-RELATED"/>
    <property type="match status" value="1"/>
</dbReference>
<evidence type="ECO:0000259" key="3">
    <source>
        <dbReference type="PROSITE" id="PS51898"/>
    </source>
</evidence>
<evidence type="ECO:0000256" key="1">
    <source>
        <dbReference type="ARBA" id="ARBA00022908"/>
    </source>
</evidence>
<dbReference type="PANTHER" id="PTHR30349:SF94">
    <property type="entry name" value="INTEGRASE_RECOMBINASE HI_1414-RELATED"/>
    <property type="match status" value="1"/>
</dbReference>
<proteinExistence type="predicted"/>
<dbReference type="PROSITE" id="PS51898">
    <property type="entry name" value="TYR_RECOMBINASE"/>
    <property type="match status" value="1"/>
</dbReference>
<dbReference type="CDD" id="cd00796">
    <property type="entry name" value="INT_Rci_Hp1_C"/>
    <property type="match status" value="1"/>
</dbReference>
<dbReference type="GO" id="GO:0015074">
    <property type="term" value="P:DNA integration"/>
    <property type="evidence" value="ECO:0007669"/>
    <property type="project" value="UniProtKB-KW"/>
</dbReference>
<dbReference type="RefSeq" id="WP_169485788.1">
    <property type="nucleotide sequence ID" value="NZ_JABBGJ010000011.1"/>
</dbReference>
<keyword evidence="2" id="KW-0233">DNA recombination</keyword>
<dbReference type="InterPro" id="IPR002104">
    <property type="entry name" value="Integrase_catalytic"/>
</dbReference>
<feature type="domain" description="Tyr recombinase" evidence="3">
    <location>
        <begin position="158"/>
        <end position="342"/>
    </location>
</feature>
<dbReference type="GO" id="GO:0003677">
    <property type="term" value="F:DNA binding"/>
    <property type="evidence" value="ECO:0007669"/>
    <property type="project" value="InterPro"/>
</dbReference>
<dbReference type="InterPro" id="IPR013762">
    <property type="entry name" value="Integrase-like_cat_sf"/>
</dbReference>
<dbReference type="InterPro" id="IPR011010">
    <property type="entry name" value="DNA_brk_join_enz"/>
</dbReference>
<evidence type="ECO:0000256" key="2">
    <source>
        <dbReference type="ARBA" id="ARBA00023172"/>
    </source>
</evidence>
<gene>
    <name evidence="4" type="ORF">HHL24_12595</name>
</gene>
<name>A0A848IGK4_9BURK</name>
<keyword evidence="1" id="KW-0229">DNA integration</keyword>
<dbReference type="GO" id="GO:0006310">
    <property type="term" value="P:DNA recombination"/>
    <property type="evidence" value="ECO:0007669"/>
    <property type="project" value="UniProtKB-KW"/>
</dbReference>
<evidence type="ECO:0000313" key="4">
    <source>
        <dbReference type="EMBL" id="NML98783.1"/>
    </source>
</evidence>
<protein>
    <submittedName>
        <fullName evidence="4">Site-specific integrase</fullName>
    </submittedName>
</protein>
<sequence>MATITKVRDKWLCQVRKKGYPSRSKTFSSRADAVAWGRSIEADIARGTFVASAEAEATTVAEILDRYLLEISATKRSGTSDTGRAKTLKGHVGAYKLTALSSSILATYRNDRLKVRAPQTVVHELNLLNRALRIATSEWGIVLPGGIPRIVKPRKPEGRDRRVSQTEIDALISGTGSPELASVISLAVETAMRRSEILSLRKERIDRLRHTAFLPKTKTDKPRTVPLSSRALVIVERAWGTSEGDTGPLFAVKPGSTTQAFVRAVRRERKRHEKQCKSKSVPPDGAYMVDLVFHDLRHEATSRLFERGLGIMEVAAITGHKTLDMLKRYTHLRAEDLAKKLG</sequence>
<dbReference type="Gene3D" id="1.10.443.10">
    <property type="entry name" value="Intergrase catalytic core"/>
    <property type="match status" value="1"/>
</dbReference>
<dbReference type="SUPFAM" id="SSF56349">
    <property type="entry name" value="DNA breaking-rejoining enzymes"/>
    <property type="match status" value="1"/>
</dbReference>
<organism evidence="4 5">
    <name type="scientific">Paraburkholderia polaris</name>
    <dbReference type="NCBI Taxonomy" id="2728848"/>
    <lineage>
        <taxon>Bacteria</taxon>
        <taxon>Pseudomonadati</taxon>
        <taxon>Pseudomonadota</taxon>
        <taxon>Betaproteobacteria</taxon>
        <taxon>Burkholderiales</taxon>
        <taxon>Burkholderiaceae</taxon>
        <taxon>Paraburkholderia</taxon>
    </lineage>
</organism>
<accession>A0A848IGK4</accession>
<dbReference type="AlphaFoldDB" id="A0A848IGK4"/>
<dbReference type="Pfam" id="PF00589">
    <property type="entry name" value="Phage_integrase"/>
    <property type="match status" value="1"/>
</dbReference>
<evidence type="ECO:0000313" key="5">
    <source>
        <dbReference type="Proteomes" id="UP000544134"/>
    </source>
</evidence>
<dbReference type="InterPro" id="IPR050090">
    <property type="entry name" value="Tyrosine_recombinase_XerCD"/>
</dbReference>
<keyword evidence="5" id="KW-1185">Reference proteome</keyword>
<dbReference type="EMBL" id="JABBGJ010000011">
    <property type="protein sequence ID" value="NML98783.1"/>
    <property type="molecule type" value="Genomic_DNA"/>
</dbReference>
<dbReference type="Proteomes" id="UP000544134">
    <property type="component" value="Unassembled WGS sequence"/>
</dbReference>
<reference evidence="4 5" key="1">
    <citation type="submission" date="2020-04" db="EMBL/GenBank/DDBJ databases">
        <title>Paraburkholderia sp. RP-4-7 isolated from soil.</title>
        <authorList>
            <person name="Dahal R.H."/>
        </authorList>
    </citation>
    <scope>NUCLEOTIDE SEQUENCE [LARGE SCALE GENOMIC DNA]</scope>
    <source>
        <strain evidence="4 5">RP-4-7</strain>
    </source>
</reference>
<comment type="caution">
    <text evidence="4">The sequence shown here is derived from an EMBL/GenBank/DDBJ whole genome shotgun (WGS) entry which is preliminary data.</text>
</comment>